<feature type="coiled-coil region" evidence="5">
    <location>
        <begin position="901"/>
        <end position="1010"/>
    </location>
</feature>
<keyword evidence="8" id="KW-1185">Reference proteome</keyword>
<feature type="domain" description="GRIP" evidence="7">
    <location>
        <begin position="1158"/>
        <end position="1208"/>
    </location>
</feature>
<evidence type="ECO:0000256" key="1">
    <source>
        <dbReference type="ARBA" id="ARBA00004496"/>
    </source>
</evidence>
<feature type="coiled-coil region" evidence="5">
    <location>
        <begin position="439"/>
        <end position="546"/>
    </location>
</feature>
<evidence type="ECO:0000256" key="6">
    <source>
        <dbReference type="SAM" id="MobiDB-lite"/>
    </source>
</evidence>
<protein>
    <submittedName>
        <fullName evidence="9">GRIP and coiled-coil domain-containing protein 2-like</fullName>
    </submittedName>
</protein>
<dbReference type="Pfam" id="PF01465">
    <property type="entry name" value="GRIP"/>
    <property type="match status" value="1"/>
</dbReference>
<dbReference type="PANTHER" id="PTHR18902:SF25">
    <property type="entry name" value="GRIP AND COILED-COIL DOMAIN-CONTAINING PROTEIN 2"/>
    <property type="match status" value="1"/>
</dbReference>
<dbReference type="GeneID" id="131804798"/>
<evidence type="ECO:0000256" key="2">
    <source>
        <dbReference type="ARBA" id="ARBA00022490"/>
    </source>
</evidence>
<gene>
    <name evidence="9" type="primary">LOC131804798</name>
</gene>
<organism evidence="8 9">
    <name type="scientific">Musca domestica</name>
    <name type="common">House fly</name>
    <dbReference type="NCBI Taxonomy" id="7370"/>
    <lineage>
        <taxon>Eukaryota</taxon>
        <taxon>Metazoa</taxon>
        <taxon>Ecdysozoa</taxon>
        <taxon>Arthropoda</taxon>
        <taxon>Hexapoda</taxon>
        <taxon>Insecta</taxon>
        <taxon>Pterygota</taxon>
        <taxon>Neoptera</taxon>
        <taxon>Endopterygota</taxon>
        <taxon>Diptera</taxon>
        <taxon>Brachycera</taxon>
        <taxon>Muscomorpha</taxon>
        <taxon>Muscoidea</taxon>
        <taxon>Muscidae</taxon>
        <taxon>Musca</taxon>
    </lineage>
</organism>
<comment type="subcellular location">
    <subcellularLocation>
        <location evidence="1">Cytoplasm</location>
    </subcellularLocation>
</comment>
<feature type="region of interest" description="Disordered" evidence="6">
    <location>
        <begin position="1216"/>
        <end position="1242"/>
    </location>
</feature>
<dbReference type="InterPro" id="IPR000237">
    <property type="entry name" value="GRIP_dom"/>
</dbReference>
<feature type="coiled-coil region" evidence="5">
    <location>
        <begin position="371"/>
        <end position="405"/>
    </location>
</feature>
<name>A0ABM3VDW0_MUSDO</name>
<proteinExistence type="predicted"/>
<accession>A0ABM3VDW0</accession>
<feature type="coiled-coil region" evidence="5">
    <location>
        <begin position="31"/>
        <end position="194"/>
    </location>
</feature>
<evidence type="ECO:0000256" key="5">
    <source>
        <dbReference type="SAM" id="Coils"/>
    </source>
</evidence>
<keyword evidence="4 5" id="KW-0175">Coiled coil</keyword>
<feature type="coiled-coil region" evidence="5">
    <location>
        <begin position="606"/>
        <end position="871"/>
    </location>
</feature>
<dbReference type="RefSeq" id="XP_058983987.1">
    <property type="nucleotide sequence ID" value="XM_059128004.1"/>
</dbReference>
<sequence>MDTSSQGQKQTLESLSKEEIINKYKGLLGIAKKAKQAKDEMLEENRKLKEQLQQCETQKEADKNALLTMKEMLEAYTDHKLQLTTQLSELEKRRKHDTEQLEKLSIENESLKRQLDRLNEDNDSLLRDIENMECQLQQVSGLGKEQKQHLVLLEQEINQLREAETKNKELIVKNNELNKSLNELKEKYSFVKEINTEQRHKFNALKDRFIEVHKKVKKLKECKRILLETQHEYADSVSQWQIEIIKASKLLCQELDSLKLENTKLLEKLKDQKPMDGIIAKVGMLMELSEKVKHEYNNVTTENTELKAKLSKANMVLPFSAPNICEEKINKLLKLSKLAMVEYQNLKDAHENIAPEYYASDSLSQYIVPKLEILNNLADRAKNEYLQKSQELSQLREEKETLKNVRVNKGDTESMGTCKDCEENILIIEKLKEDIETTHGSHQKAMENILELKEELEKNKKSANDYQQMYHQKEREHYELLDEMRELNEALKARGDLISRQQEEQQLLKAELKATSDKLETIHRDLNAKEEELKQHHEKLEYLTKTNEESGQKLEKLETTNGLNEEKLRILNTELEMLRSSQNNADVLDNQSEVLSTSTISRADELQRLKDVEDSFEEKYNKLRAIAAKLKKKLQDEVSVKQDLEREIDQMKSNENEASTQIKDLQKRIDDLDMQLLEKQKLNDTLKSENQKLKSSRKQANVLNLEIEAAEKSLTEVNNKLAKRTTELDNAQEQIKTKDLTINQLRKEIELLESSKAAETKHSQELKDQIDHLQKTLKDSLHSKQQALEKCKILEQDVENLKIELETVKVELSKATGSLEQSLSTLKNEKELLTEQLSAKQTQLSEFEQKLKHAERANEDLRVEYLDYKVKAQAVLRKNQNRDSTKEHELEEEIVTLRATETNLRTTVETLTTKVQTLEKEKEHLGEEQQQFKQRCNELMQLVDEVRKQNDSLNRELQQHIKQQNDILKQHRQQIETMDECHKDQVKALNANHQRQLEQLRRDLAERNLHLPTATMGSTNATTTTTNYSLMEREDAEGSEEAAETLASLAASRKISNASSKRSHDFMPLDELLNTPINAINSETIINTALNIPDNINNNSDLLQLELNSTKERLQKQESRVRHLTALLAENEQDLAKLTQMNDMLKEELRRQERSAEREQHLHNSEYVKNVILKFLTLNNADEKTRLVPVLNTLLKLSRTETEMLNCVAKGQKVADTSQQRSGGWGNFLPWGSGNGSNSSNN</sequence>
<keyword evidence="2" id="KW-0963">Cytoplasm</keyword>
<feature type="coiled-coil region" evidence="5">
    <location>
        <begin position="1100"/>
        <end position="1166"/>
    </location>
</feature>
<keyword evidence="3" id="KW-0597">Phosphoprotein</keyword>
<dbReference type="Proteomes" id="UP001652621">
    <property type="component" value="Unplaced"/>
</dbReference>
<dbReference type="PANTHER" id="PTHR18902">
    <property type="entry name" value="NUCLEAR MITOTIC APPARATUS PROTEIN 1-RELATED"/>
    <property type="match status" value="1"/>
</dbReference>
<evidence type="ECO:0000313" key="9">
    <source>
        <dbReference type="RefSeq" id="XP_058983987.1"/>
    </source>
</evidence>
<reference evidence="9" key="1">
    <citation type="submission" date="2025-08" db="UniProtKB">
        <authorList>
            <consortium name="RefSeq"/>
        </authorList>
    </citation>
    <scope>IDENTIFICATION</scope>
    <source>
        <strain evidence="9">Aabys</strain>
        <tissue evidence="9">Whole body</tissue>
    </source>
</reference>
<dbReference type="InterPro" id="IPR051841">
    <property type="entry name" value="MT-Golgi_org_protein"/>
</dbReference>
<dbReference type="SMART" id="SM00755">
    <property type="entry name" value="Grip"/>
    <property type="match status" value="1"/>
</dbReference>
<evidence type="ECO:0000256" key="4">
    <source>
        <dbReference type="ARBA" id="ARBA00023054"/>
    </source>
</evidence>
<evidence type="ECO:0000259" key="7">
    <source>
        <dbReference type="PROSITE" id="PS50913"/>
    </source>
</evidence>
<dbReference type="SUPFAM" id="SSF57997">
    <property type="entry name" value="Tropomyosin"/>
    <property type="match status" value="1"/>
</dbReference>
<dbReference type="PROSITE" id="PS50913">
    <property type="entry name" value="GRIP"/>
    <property type="match status" value="1"/>
</dbReference>
<evidence type="ECO:0000256" key="3">
    <source>
        <dbReference type="ARBA" id="ARBA00022553"/>
    </source>
</evidence>
<evidence type="ECO:0000313" key="8">
    <source>
        <dbReference type="Proteomes" id="UP001652621"/>
    </source>
</evidence>